<evidence type="ECO:0000256" key="2">
    <source>
        <dbReference type="ARBA" id="ARBA00004477"/>
    </source>
</evidence>
<feature type="transmembrane region" description="Helical" evidence="9">
    <location>
        <begin position="110"/>
        <end position="131"/>
    </location>
</feature>
<keyword evidence="8 9" id="KW-0472">Membrane</keyword>
<evidence type="ECO:0000256" key="8">
    <source>
        <dbReference type="ARBA" id="ARBA00023136"/>
    </source>
</evidence>
<evidence type="ECO:0000256" key="6">
    <source>
        <dbReference type="ARBA" id="ARBA00022824"/>
    </source>
</evidence>
<keyword evidence="7 9" id="KW-1133">Transmembrane helix</keyword>
<evidence type="ECO:0000256" key="1">
    <source>
        <dbReference type="ARBA" id="ARBA00002791"/>
    </source>
</evidence>
<keyword evidence="11" id="KW-1185">Reference proteome</keyword>
<gene>
    <name evidence="10" type="ORF">PLOB_00042975</name>
</gene>
<feature type="non-terminal residue" evidence="10">
    <location>
        <position position="287"/>
    </location>
</feature>
<comment type="function">
    <text evidence="1">Subunit of the oligosaccharyl transferase (OST) complex that catalyzes the initial transfer of a defined glycan (Glc(3)Man(9)GlcNAc(2) in eukaryotes) from the lipid carrier dolichol-pyrophosphate to an asparagine residue within an Asn-X-Ser/Thr consensus motif in nascent polypeptide chains, the first step in protein N-glycosylation. N-glycosylation occurs cotranslationally and the complex associates with the Sec61 complex at the channel-forming translocon complex that mediates protein translocation across the endoplasmic reticulum (ER). All subunits are required for a maximal enzyme activity.</text>
</comment>
<evidence type="ECO:0000256" key="7">
    <source>
        <dbReference type="ARBA" id="ARBA00022989"/>
    </source>
</evidence>
<evidence type="ECO:0000313" key="11">
    <source>
        <dbReference type="Proteomes" id="UP001159405"/>
    </source>
</evidence>
<protein>
    <submittedName>
        <fullName evidence="10">Uncharacterized protein</fullName>
    </submittedName>
</protein>
<comment type="subcellular location">
    <subcellularLocation>
        <location evidence="2">Endoplasmic reticulum membrane</location>
        <topology evidence="2">Multi-pass membrane protein</topology>
    </subcellularLocation>
</comment>
<comment type="caution">
    <text evidence="10">The sequence shown here is derived from an EMBL/GenBank/DDBJ whole genome shotgun (WGS) entry which is preliminary data.</text>
</comment>
<proteinExistence type="inferred from homology"/>
<dbReference type="EMBL" id="CALNXK010000007">
    <property type="protein sequence ID" value="CAH3039119.1"/>
    <property type="molecule type" value="Genomic_DNA"/>
</dbReference>
<evidence type="ECO:0000313" key="10">
    <source>
        <dbReference type="EMBL" id="CAH3039119.1"/>
    </source>
</evidence>
<dbReference type="PANTHER" id="PTHR12692">
    <property type="entry name" value="DOLICHYL-DIPHOSPHOOLIGOSACCHARIDE--PROTEIN GLYCOSYLTRANSFERASE-RELATED"/>
    <property type="match status" value="1"/>
</dbReference>
<evidence type="ECO:0000256" key="3">
    <source>
        <dbReference type="ARBA" id="ARBA00009561"/>
    </source>
</evidence>
<evidence type="ECO:0000256" key="4">
    <source>
        <dbReference type="ARBA" id="ARBA00022692"/>
    </source>
</evidence>
<evidence type="ECO:0000256" key="9">
    <source>
        <dbReference type="SAM" id="Phobius"/>
    </source>
</evidence>
<keyword evidence="4 9" id="KW-0812">Transmembrane</keyword>
<dbReference type="Proteomes" id="UP001159405">
    <property type="component" value="Unassembled WGS sequence"/>
</dbReference>
<evidence type="ECO:0000256" key="5">
    <source>
        <dbReference type="ARBA" id="ARBA00022729"/>
    </source>
</evidence>
<dbReference type="Pfam" id="PF04756">
    <property type="entry name" value="OST3_OST6"/>
    <property type="match status" value="1"/>
</dbReference>
<dbReference type="PANTHER" id="PTHR12692:SF0">
    <property type="entry name" value="GH11935P"/>
    <property type="match status" value="1"/>
</dbReference>
<organism evidence="10 11">
    <name type="scientific">Porites lobata</name>
    <dbReference type="NCBI Taxonomy" id="104759"/>
    <lineage>
        <taxon>Eukaryota</taxon>
        <taxon>Metazoa</taxon>
        <taxon>Cnidaria</taxon>
        <taxon>Anthozoa</taxon>
        <taxon>Hexacorallia</taxon>
        <taxon>Scleractinia</taxon>
        <taxon>Fungiina</taxon>
        <taxon>Poritidae</taxon>
        <taxon>Porites</taxon>
    </lineage>
</organism>
<dbReference type="InterPro" id="IPR021149">
    <property type="entry name" value="OligosaccharylTrfase_OST3/OST6"/>
</dbReference>
<keyword evidence="5" id="KW-0732">Signal</keyword>
<accession>A0ABN8MZ21</accession>
<feature type="transmembrane region" description="Helical" evidence="9">
    <location>
        <begin position="51"/>
        <end position="69"/>
    </location>
</feature>
<sequence>MEFSAEQLAKWVAESTDVHVGSFYVIFFRLFGLEMLLCYNISLLLNLRVRVFLKSAVSISIIIFSVYSFCHDFDSGQMWNHIRGSPSYYAHRNPQTGQVSYIHGSSQAQFAAETHIVIVLNALYVAGMILLNEKAIEVKEIGKLRYGYCCCGGDGKGSGGDVGGGDGGGIGGVGVGVRGDGDGFGGGVGNDVGDVGVDGGGFLGGDGVGDGVGGGIGDGGGVRVGGDCGCFGGDGDGVGGGVGVRGNGDGSGSGGDSVCGDGGVGVIGEGSSGGGGAYGVGSCPVSI</sequence>
<comment type="similarity">
    <text evidence="3">Belongs to the OST3/OST6 family.</text>
</comment>
<reference evidence="10 11" key="1">
    <citation type="submission" date="2022-05" db="EMBL/GenBank/DDBJ databases">
        <authorList>
            <consortium name="Genoscope - CEA"/>
            <person name="William W."/>
        </authorList>
    </citation>
    <scope>NUCLEOTIDE SEQUENCE [LARGE SCALE GENOMIC DNA]</scope>
</reference>
<name>A0ABN8MZ21_9CNID</name>
<feature type="transmembrane region" description="Helical" evidence="9">
    <location>
        <begin position="20"/>
        <end position="39"/>
    </location>
</feature>
<keyword evidence="6" id="KW-0256">Endoplasmic reticulum</keyword>